<feature type="chain" id="PRO_5011580189" evidence="2">
    <location>
        <begin position="29"/>
        <end position="298"/>
    </location>
</feature>
<feature type="signal peptide" evidence="2">
    <location>
        <begin position="1"/>
        <end position="28"/>
    </location>
</feature>
<sequence>MSFRTIGPWVLGLGFMAALLSVMTGARAEDAVINDQTVVHVPAFSDLCDIKPDQHLADNVVFERTATIMETHGKLLSYSTDCAALDRLRNGEGGALDEWALLAVNYQQDGTYMTVPSGMSRADAIAELAGVSESSIQENMEAGRVAFNERVDDALGDLYDGTTLAGVRPLGILEYNDRALYTGALLRLEEPEGTRIVAGVVGITTHKNYFVSLSYYKVYEDDSTIPGLLDVVREEVTEFLDANSSAAAAALIASDATTDGDDSNGTAIVVGLIAGGAAVGGVAVLLFGVLVRRRRGAR</sequence>
<dbReference type="EMBL" id="FNAP01000018">
    <property type="protein sequence ID" value="SDE95921.1"/>
    <property type="molecule type" value="Genomic_DNA"/>
</dbReference>
<dbReference type="AlphaFoldDB" id="A0A1G7H6C3"/>
<evidence type="ECO:0000256" key="1">
    <source>
        <dbReference type="SAM" id="Phobius"/>
    </source>
</evidence>
<evidence type="ECO:0000313" key="4">
    <source>
        <dbReference type="Proteomes" id="UP000199412"/>
    </source>
</evidence>
<dbReference type="Proteomes" id="UP000199412">
    <property type="component" value="Unassembled WGS sequence"/>
</dbReference>
<name>A0A1G7H6C3_9PROT</name>
<organism evidence="3 4">
    <name type="scientific">Rhodospira trueperi</name>
    <dbReference type="NCBI Taxonomy" id="69960"/>
    <lineage>
        <taxon>Bacteria</taxon>
        <taxon>Pseudomonadati</taxon>
        <taxon>Pseudomonadota</taxon>
        <taxon>Alphaproteobacteria</taxon>
        <taxon>Rhodospirillales</taxon>
        <taxon>Rhodospirillaceae</taxon>
        <taxon>Rhodospira</taxon>
    </lineage>
</organism>
<keyword evidence="4" id="KW-1185">Reference proteome</keyword>
<evidence type="ECO:0000256" key="2">
    <source>
        <dbReference type="SAM" id="SignalP"/>
    </source>
</evidence>
<proteinExistence type="predicted"/>
<evidence type="ECO:0000313" key="3">
    <source>
        <dbReference type="EMBL" id="SDE95921.1"/>
    </source>
</evidence>
<accession>A0A1G7H6C3</accession>
<gene>
    <name evidence="3" type="ORF">SAMN05421720_11820</name>
</gene>
<feature type="transmembrane region" description="Helical" evidence="1">
    <location>
        <begin position="267"/>
        <end position="291"/>
    </location>
</feature>
<keyword evidence="1" id="KW-0472">Membrane</keyword>
<reference evidence="3 4" key="1">
    <citation type="submission" date="2016-10" db="EMBL/GenBank/DDBJ databases">
        <authorList>
            <person name="de Groot N.N."/>
        </authorList>
    </citation>
    <scope>NUCLEOTIDE SEQUENCE [LARGE SCALE GENOMIC DNA]</scope>
    <source>
        <strain evidence="3 4">ATCC 700224</strain>
    </source>
</reference>
<keyword evidence="1" id="KW-0812">Transmembrane</keyword>
<keyword evidence="1" id="KW-1133">Transmembrane helix</keyword>
<keyword evidence="2" id="KW-0732">Signal</keyword>
<dbReference type="STRING" id="69960.SAMN05421720_11820"/>
<protein>
    <submittedName>
        <fullName evidence="3">Uncharacterized protein</fullName>
    </submittedName>
</protein>